<dbReference type="Pfam" id="PF02310">
    <property type="entry name" value="B12-binding"/>
    <property type="match status" value="1"/>
</dbReference>
<dbReference type="InterPro" id="IPR006158">
    <property type="entry name" value="Cobalamin-bd"/>
</dbReference>
<evidence type="ECO:0000313" key="10">
    <source>
        <dbReference type="EMBL" id="KPJ67943.1"/>
    </source>
</evidence>
<dbReference type="GO" id="GO:0046872">
    <property type="term" value="F:metal ion binding"/>
    <property type="evidence" value="ECO:0007669"/>
    <property type="project" value="UniProtKB-KW"/>
</dbReference>
<evidence type="ECO:0000256" key="2">
    <source>
        <dbReference type="ARBA" id="ARBA00022603"/>
    </source>
</evidence>
<dbReference type="InterPro" id="IPR023404">
    <property type="entry name" value="rSAM_horseshoe"/>
</dbReference>
<keyword evidence="5" id="KW-0479">Metal-binding</keyword>
<dbReference type="GO" id="GO:0051539">
    <property type="term" value="F:4 iron, 4 sulfur cluster binding"/>
    <property type="evidence" value="ECO:0007669"/>
    <property type="project" value="UniProtKB-KW"/>
</dbReference>
<evidence type="ECO:0000256" key="1">
    <source>
        <dbReference type="ARBA" id="ARBA00001966"/>
    </source>
</evidence>
<dbReference type="InterPro" id="IPR007197">
    <property type="entry name" value="rSAM"/>
</dbReference>
<dbReference type="PROSITE" id="PS51918">
    <property type="entry name" value="RADICAL_SAM"/>
    <property type="match status" value="1"/>
</dbReference>
<keyword evidence="7" id="KW-0411">Iron-sulfur</keyword>
<evidence type="ECO:0000313" key="11">
    <source>
        <dbReference type="Proteomes" id="UP000051861"/>
    </source>
</evidence>
<evidence type="ECO:0000259" key="9">
    <source>
        <dbReference type="PROSITE" id="PS51918"/>
    </source>
</evidence>
<comment type="caution">
    <text evidence="10">The sequence shown here is derived from an EMBL/GenBank/DDBJ whole genome shotgun (WGS) entry which is preliminary data.</text>
</comment>
<evidence type="ECO:0000256" key="4">
    <source>
        <dbReference type="ARBA" id="ARBA00022691"/>
    </source>
</evidence>
<dbReference type="GO" id="GO:0031419">
    <property type="term" value="F:cobalamin binding"/>
    <property type="evidence" value="ECO:0007669"/>
    <property type="project" value="InterPro"/>
</dbReference>
<dbReference type="PATRIC" id="fig|1703775.3.peg.2709"/>
<proteinExistence type="predicted"/>
<dbReference type="SMART" id="SM00729">
    <property type="entry name" value="Elp3"/>
    <property type="match status" value="1"/>
</dbReference>
<dbReference type="SUPFAM" id="SSF102114">
    <property type="entry name" value="Radical SAM enzymes"/>
    <property type="match status" value="1"/>
</dbReference>
<evidence type="ECO:0000256" key="7">
    <source>
        <dbReference type="ARBA" id="ARBA00023014"/>
    </source>
</evidence>
<evidence type="ECO:0000256" key="3">
    <source>
        <dbReference type="ARBA" id="ARBA00022679"/>
    </source>
</evidence>
<dbReference type="PANTHER" id="PTHR43409:SF7">
    <property type="entry name" value="BLL1977 PROTEIN"/>
    <property type="match status" value="1"/>
</dbReference>
<gene>
    <name evidence="10" type="ORF">AMJ44_07070</name>
</gene>
<dbReference type="InterPro" id="IPR006638">
    <property type="entry name" value="Elp3/MiaA/NifB-like_rSAM"/>
</dbReference>
<evidence type="ECO:0000256" key="5">
    <source>
        <dbReference type="ARBA" id="ARBA00022723"/>
    </source>
</evidence>
<dbReference type="CDD" id="cd02068">
    <property type="entry name" value="radical_SAM_B12_BD"/>
    <property type="match status" value="1"/>
</dbReference>
<dbReference type="Proteomes" id="UP000051861">
    <property type="component" value="Unassembled WGS sequence"/>
</dbReference>
<dbReference type="InterPro" id="IPR058240">
    <property type="entry name" value="rSAM_sf"/>
</dbReference>
<keyword evidence="4" id="KW-0949">S-adenosyl-L-methionine</keyword>
<name>A0A0S7XZP2_UNCSA</name>
<keyword evidence="2" id="KW-0489">Methyltransferase</keyword>
<organism evidence="10 11">
    <name type="scientific">candidate division WOR-1 bacterium DG_54_3</name>
    <dbReference type="NCBI Taxonomy" id="1703775"/>
    <lineage>
        <taxon>Bacteria</taxon>
        <taxon>Bacillati</taxon>
        <taxon>Saganbacteria</taxon>
    </lineage>
</organism>
<dbReference type="GO" id="GO:0003824">
    <property type="term" value="F:catalytic activity"/>
    <property type="evidence" value="ECO:0007669"/>
    <property type="project" value="InterPro"/>
</dbReference>
<evidence type="ECO:0000256" key="6">
    <source>
        <dbReference type="ARBA" id="ARBA00023004"/>
    </source>
</evidence>
<comment type="cofactor">
    <cofactor evidence="1">
        <name>[4Fe-4S] cluster</name>
        <dbReference type="ChEBI" id="CHEBI:49883"/>
    </cofactor>
</comment>
<dbReference type="SFLD" id="SFLDG01123">
    <property type="entry name" value="methyltransferase_(Class_B)"/>
    <property type="match status" value="1"/>
</dbReference>
<dbReference type="AlphaFoldDB" id="A0A0S7XZP2"/>
<dbReference type="PANTHER" id="PTHR43409">
    <property type="entry name" value="ANAEROBIC MAGNESIUM-PROTOPORPHYRIN IX MONOMETHYL ESTER CYCLASE-RELATED"/>
    <property type="match status" value="1"/>
</dbReference>
<dbReference type="PROSITE" id="PS51332">
    <property type="entry name" value="B12_BINDING"/>
    <property type="match status" value="1"/>
</dbReference>
<dbReference type="InterPro" id="IPR051198">
    <property type="entry name" value="BchE-like"/>
</dbReference>
<accession>A0A0S7XZP2</accession>
<feature type="domain" description="Radical SAM core" evidence="9">
    <location>
        <begin position="186"/>
        <end position="419"/>
    </location>
</feature>
<keyword evidence="3" id="KW-0808">Transferase</keyword>
<dbReference type="EMBL" id="LIZX01000060">
    <property type="protein sequence ID" value="KPJ67943.1"/>
    <property type="molecule type" value="Genomic_DNA"/>
</dbReference>
<evidence type="ECO:0000259" key="8">
    <source>
        <dbReference type="PROSITE" id="PS51332"/>
    </source>
</evidence>
<dbReference type="SFLD" id="SFLDG01082">
    <property type="entry name" value="B12-binding_domain_containing"/>
    <property type="match status" value="1"/>
</dbReference>
<dbReference type="Gene3D" id="3.40.50.280">
    <property type="entry name" value="Cobalamin-binding domain"/>
    <property type="match status" value="1"/>
</dbReference>
<reference evidence="10 11" key="1">
    <citation type="journal article" date="2015" name="Microbiome">
        <title>Genomic resolution of linkages in carbon, nitrogen, and sulfur cycling among widespread estuary sediment bacteria.</title>
        <authorList>
            <person name="Baker B.J."/>
            <person name="Lazar C.S."/>
            <person name="Teske A.P."/>
            <person name="Dick G.J."/>
        </authorList>
    </citation>
    <scope>NUCLEOTIDE SEQUENCE [LARGE SCALE GENOMIC DNA]</scope>
    <source>
        <strain evidence="10">DG_54_3</strain>
    </source>
</reference>
<keyword evidence="6" id="KW-0408">Iron</keyword>
<dbReference type="Pfam" id="PF04055">
    <property type="entry name" value="Radical_SAM"/>
    <property type="match status" value="1"/>
</dbReference>
<protein>
    <submittedName>
        <fullName evidence="10">Uncharacterized protein</fullName>
    </submittedName>
</protein>
<dbReference type="Gene3D" id="3.80.30.20">
    <property type="entry name" value="tm_1862 like domain"/>
    <property type="match status" value="1"/>
</dbReference>
<dbReference type="SFLD" id="SFLDS00029">
    <property type="entry name" value="Radical_SAM"/>
    <property type="match status" value="1"/>
</dbReference>
<sequence>MDKIILIYPSLPGLDASNVILPLSLIYIATPLKDQFHINIIDQRVDNEWRHTLEKELHSGTVICAGISSMTGPQISGAIEAASIVRKLSPAVPIVWGGVHPSLTPQQTIKSELVDIIVIGDGEETFKELVNAIKNGTDKKTVTGIIYKNGKSTVTTPMREHFSISKIDNPAYDLVPVERYNFQPFWVGRKTLPMLTSRGCPMRCSYCYNTQFSHRTWTALSPEQTLTLINRLVQKYEITDLSLLDDNFFVDLQRVRGICRLIIDNHLNINFHNVNCRVDTIARIDDGFLNLLKRAGFKQLLIGMESGSNRVLSRIKKDSTLEQILTVSTRLKNAGIRSFCSFMAGFPFETIDDIKMTVLLMNRLLTENPDTTVFKLQIYTPFPGTDLFDYISKRGMRFPASLEGWATYHYDRINYNGFNKQHRTFLEDMNSYTIFLDRKLFNSLSKYLSLVSYLYSRILSFRINRGFYSCMYELYPLKILQKIRSWL</sequence>
<feature type="domain" description="B12-binding" evidence="8">
    <location>
        <begin position="1"/>
        <end position="140"/>
    </location>
</feature>
<dbReference type="CDD" id="cd01335">
    <property type="entry name" value="Radical_SAM"/>
    <property type="match status" value="1"/>
</dbReference>
<dbReference type="InterPro" id="IPR034466">
    <property type="entry name" value="Methyltransferase_Class_B"/>
</dbReference>